<accession>A0A238FAC7</accession>
<dbReference type="Proteomes" id="UP000198372">
    <property type="component" value="Unassembled WGS sequence"/>
</dbReference>
<dbReference type="AlphaFoldDB" id="A0A238FAC7"/>
<proteinExistence type="predicted"/>
<organism evidence="2 3">
    <name type="scientific">Microbotryum intermedium</name>
    <dbReference type="NCBI Taxonomy" id="269621"/>
    <lineage>
        <taxon>Eukaryota</taxon>
        <taxon>Fungi</taxon>
        <taxon>Dikarya</taxon>
        <taxon>Basidiomycota</taxon>
        <taxon>Pucciniomycotina</taxon>
        <taxon>Microbotryomycetes</taxon>
        <taxon>Microbotryales</taxon>
        <taxon>Microbotryaceae</taxon>
        <taxon>Microbotryum</taxon>
    </lineage>
</organism>
<evidence type="ECO:0000313" key="2">
    <source>
        <dbReference type="EMBL" id="SCV69719.1"/>
    </source>
</evidence>
<dbReference type="Pfam" id="PF14033">
    <property type="entry name" value="DUF4246"/>
    <property type="match status" value="1"/>
</dbReference>
<dbReference type="InterPro" id="IPR049192">
    <property type="entry name" value="DUF4246_C"/>
</dbReference>
<protein>
    <submittedName>
        <fullName evidence="2">BQ2448_1113 protein</fullName>
    </submittedName>
</protein>
<name>A0A238FAC7_9BASI</name>
<reference evidence="3" key="1">
    <citation type="submission" date="2016-09" db="EMBL/GenBank/DDBJ databases">
        <authorList>
            <person name="Jeantristanb JTB J.-T."/>
            <person name="Ricardo R."/>
        </authorList>
    </citation>
    <scope>NUCLEOTIDE SEQUENCE [LARGE SCALE GENOMIC DNA]</scope>
</reference>
<keyword evidence="3" id="KW-1185">Reference proteome</keyword>
<dbReference type="EMBL" id="FMSP01000005">
    <property type="protein sequence ID" value="SCV69719.1"/>
    <property type="molecule type" value="Genomic_DNA"/>
</dbReference>
<feature type="domain" description="DUF4246" evidence="1">
    <location>
        <begin position="1"/>
        <end position="29"/>
    </location>
</feature>
<gene>
    <name evidence="2" type="ORF">BQ2448_1113</name>
</gene>
<sequence length="107" mass="12175">MLVLHLIDPLQRIPSTTDVAPQQKSWVDRALSVSPTSSLKGIGPSALFLPEDVLIRILDFTEEYVRDFRGGEIEHCRDSMMMTERKPVVLDAHSRLVFQCVLYPVHD</sequence>
<evidence type="ECO:0000313" key="3">
    <source>
        <dbReference type="Proteomes" id="UP000198372"/>
    </source>
</evidence>
<evidence type="ECO:0000259" key="1">
    <source>
        <dbReference type="Pfam" id="PF14033"/>
    </source>
</evidence>